<dbReference type="GO" id="GO:0005829">
    <property type="term" value="C:cytosol"/>
    <property type="evidence" value="ECO:0007669"/>
    <property type="project" value="TreeGrafter"/>
</dbReference>
<sequence>MIIFSDYDRTLAMKEDGFEIREEVADRVNAFVRNGGKFFVVTGREKKNTGGIRRKTIYELSGKLSPTGWILENGGIIVLDREINLVEREWIDYMDEISEELYKEKIEFSKGETIIFADNSYDKKALLEKIVKKGKIEWNTKDAMILSSKINKGVGIDEVFRILGKDVSIGIGDAQNDISLFRKVDIKVAVNNALPCIKEIADIVLNNSAGYGVIELLDLIEENKVKIEDKIVK</sequence>
<reference evidence="1 3" key="2">
    <citation type="journal article" date="2020" name="Int. J. Syst. Evol. Microbiol.">
        <title>Sulfuracidifex tepidarius gen. nov., sp. nov. and transfer of Sulfolobus metallicus Huber and Stetter 1992 to the genus Sulfuracidifex as Sulfuracidifex metallicus comb. nov.</title>
        <authorList>
            <person name="Itoh T."/>
            <person name="Miura T."/>
            <person name="Sakai H.D."/>
            <person name="Kato S."/>
            <person name="Ohkuma M."/>
            <person name="Takashina T."/>
        </authorList>
    </citation>
    <scope>NUCLEOTIDE SEQUENCE [LARGE SCALE GENOMIC DNA]</scope>
    <source>
        <strain evidence="1 3">IC-006</strain>
        <strain evidence="2">IC-007</strain>
    </source>
</reference>
<name>A0A510DVR0_9CREN</name>
<evidence type="ECO:0000313" key="4">
    <source>
        <dbReference type="Proteomes" id="UP000325030"/>
    </source>
</evidence>
<dbReference type="Pfam" id="PF08282">
    <property type="entry name" value="Hydrolase_3"/>
    <property type="match status" value="1"/>
</dbReference>
<dbReference type="GeneID" id="41717731"/>
<dbReference type="PANTHER" id="PTHR10000">
    <property type="entry name" value="PHOSPHOSERINE PHOSPHATASE"/>
    <property type="match status" value="1"/>
</dbReference>
<dbReference type="Gene3D" id="3.90.1070.10">
    <property type="match status" value="1"/>
</dbReference>
<accession>A0A510DVR0</accession>
<dbReference type="KEGG" id="step:IC006_1412"/>
<dbReference type="Proteomes" id="UP000322983">
    <property type="component" value="Chromosome"/>
</dbReference>
<dbReference type="SUPFAM" id="SSF56784">
    <property type="entry name" value="HAD-like"/>
    <property type="match status" value="1"/>
</dbReference>
<accession>A0A510E2X9</accession>
<proteinExistence type="predicted"/>
<dbReference type="RefSeq" id="WP_054846871.1">
    <property type="nucleotide sequence ID" value="NZ_AP018929.1"/>
</dbReference>
<dbReference type="Gene3D" id="3.40.50.1000">
    <property type="entry name" value="HAD superfamily/HAD-like"/>
    <property type="match status" value="1"/>
</dbReference>
<dbReference type="EMBL" id="AP018930">
    <property type="protein sequence ID" value="BBG26865.1"/>
    <property type="molecule type" value="Genomic_DNA"/>
</dbReference>
<dbReference type="PANTHER" id="PTHR10000:SF8">
    <property type="entry name" value="HAD SUPERFAMILY HYDROLASE-LIKE, TYPE 3"/>
    <property type="match status" value="1"/>
</dbReference>
<evidence type="ECO:0008006" key="5">
    <source>
        <dbReference type="Google" id="ProtNLM"/>
    </source>
</evidence>
<evidence type="ECO:0000313" key="3">
    <source>
        <dbReference type="Proteomes" id="UP000322983"/>
    </source>
</evidence>
<dbReference type="OrthoDB" id="120822at2157"/>
<dbReference type="Proteomes" id="UP000325030">
    <property type="component" value="Chromosome"/>
</dbReference>
<dbReference type="EMBL" id="AP018929">
    <property type="protein sequence ID" value="BBG24110.1"/>
    <property type="molecule type" value="Genomic_DNA"/>
</dbReference>
<evidence type="ECO:0000313" key="1">
    <source>
        <dbReference type="EMBL" id="BBG24110.1"/>
    </source>
</evidence>
<dbReference type="InterPro" id="IPR023214">
    <property type="entry name" value="HAD_sf"/>
</dbReference>
<keyword evidence="3" id="KW-1185">Reference proteome</keyword>
<reference evidence="4" key="1">
    <citation type="submission" date="2018-09" db="EMBL/GenBank/DDBJ databases">
        <title>Complete Genome Sequencing of Sulfolobus sp. JCM 16834.</title>
        <authorList>
            <person name="Kato S."/>
            <person name="Itoh T."/>
            <person name="Ohkuma M."/>
        </authorList>
    </citation>
    <scope>NUCLEOTIDE SEQUENCE [LARGE SCALE GENOMIC DNA]</scope>
    <source>
        <strain evidence="4">IC-007</strain>
    </source>
</reference>
<evidence type="ECO:0000313" key="2">
    <source>
        <dbReference type="EMBL" id="BBG26865.1"/>
    </source>
</evidence>
<gene>
    <name evidence="1" type="ORF">IC006_1412</name>
    <name evidence="2" type="ORF">IC007_1387</name>
</gene>
<dbReference type="GO" id="GO:0000287">
    <property type="term" value="F:magnesium ion binding"/>
    <property type="evidence" value="ECO:0007669"/>
    <property type="project" value="TreeGrafter"/>
</dbReference>
<protein>
    <recommendedName>
        <fullName evidence="5">Phosphoglycolate phosphatase</fullName>
    </recommendedName>
</protein>
<dbReference type="AlphaFoldDB" id="A0A510DVR0"/>
<dbReference type="InterPro" id="IPR036412">
    <property type="entry name" value="HAD-like_sf"/>
</dbReference>
<organism evidence="1 3">
    <name type="scientific">Sulfuracidifex tepidarius</name>
    <dbReference type="NCBI Taxonomy" id="1294262"/>
    <lineage>
        <taxon>Archaea</taxon>
        <taxon>Thermoproteota</taxon>
        <taxon>Thermoprotei</taxon>
        <taxon>Sulfolobales</taxon>
        <taxon>Sulfolobaceae</taxon>
        <taxon>Sulfuracidifex</taxon>
    </lineage>
</organism>
<dbReference type="GO" id="GO:0016791">
    <property type="term" value="F:phosphatase activity"/>
    <property type="evidence" value="ECO:0007669"/>
    <property type="project" value="TreeGrafter"/>
</dbReference>
<dbReference type="STRING" id="1294262.GCA_001316085_03034"/>